<feature type="binding site" evidence="5">
    <location>
        <position position="263"/>
    </location>
    <ligand>
        <name>(2E)-4-hydroxy-3-methylbut-2-enyl diphosphate</name>
        <dbReference type="ChEBI" id="CHEBI:128753"/>
    </ligand>
</feature>
<dbReference type="GO" id="GO:0051539">
    <property type="term" value="F:4 iron, 4 sulfur cluster binding"/>
    <property type="evidence" value="ECO:0007669"/>
    <property type="project" value="UniProtKB-UniRule"/>
</dbReference>
<feature type="binding site" evidence="5">
    <location>
        <position position="41"/>
    </location>
    <ligand>
        <name>(2E)-4-hydroxy-3-methylbut-2-enyl diphosphate</name>
        <dbReference type="ChEBI" id="CHEBI:128753"/>
    </ligand>
</feature>
<dbReference type="InterPro" id="IPR012340">
    <property type="entry name" value="NA-bd_OB-fold"/>
</dbReference>
<keyword evidence="5" id="KW-0414">Isoprene biosynthesis</keyword>
<evidence type="ECO:0000256" key="4">
    <source>
        <dbReference type="ARBA" id="ARBA00023014"/>
    </source>
</evidence>
<feature type="binding site" evidence="5">
    <location>
        <position position="219"/>
    </location>
    <ligand>
        <name>isopentenyl diphosphate</name>
        <dbReference type="ChEBI" id="CHEBI:128769"/>
    </ligand>
</feature>
<feature type="binding site" evidence="5">
    <location>
        <position position="220"/>
    </location>
    <ligand>
        <name>dimethylallyl diphosphate</name>
        <dbReference type="ChEBI" id="CHEBI:57623"/>
    </ligand>
</feature>
<gene>
    <name evidence="5" type="primary">ispH</name>
    <name evidence="8" type="ORF">CDQ84_17825</name>
</gene>
<dbReference type="EMBL" id="NIOJ01000079">
    <property type="protein sequence ID" value="PNT95017.1"/>
    <property type="molecule type" value="Genomic_DNA"/>
</dbReference>
<dbReference type="GO" id="GO:0019288">
    <property type="term" value="P:isopentenyl diphosphate biosynthetic process, methylerythritol 4-phosphate pathway"/>
    <property type="evidence" value="ECO:0007669"/>
    <property type="project" value="UniProtKB-UniRule"/>
</dbReference>
<keyword evidence="5" id="KW-0560">Oxidoreductase</keyword>
<protein>
    <recommendedName>
        <fullName evidence="5">4-hydroxy-3-methylbut-2-enyl diphosphate reductase</fullName>
        <shortName evidence="5">HMBPP reductase</shortName>
        <ecNumber evidence="5">1.17.7.4</ecNumber>
    </recommendedName>
</protein>
<feature type="binding site" evidence="5">
    <location>
        <position position="96"/>
    </location>
    <ligand>
        <name>[4Fe-4S] cluster</name>
        <dbReference type="ChEBI" id="CHEBI:49883"/>
    </ligand>
</feature>
<dbReference type="OrthoDB" id="9804077at2"/>
<feature type="domain" description="S1 motif" evidence="7">
    <location>
        <begin position="389"/>
        <end position="455"/>
    </location>
</feature>
<feature type="binding site" evidence="5">
    <location>
        <position position="191"/>
    </location>
    <ligand>
        <name>[4Fe-4S] cluster</name>
        <dbReference type="ChEBI" id="CHEBI:49883"/>
    </ligand>
</feature>
<comment type="catalytic activity">
    <reaction evidence="5">
        <text>isopentenyl diphosphate + 2 oxidized [2Fe-2S]-[ferredoxin] + H2O = (2E)-4-hydroxy-3-methylbut-2-enyl diphosphate + 2 reduced [2Fe-2S]-[ferredoxin] + 2 H(+)</text>
        <dbReference type="Rhea" id="RHEA:24488"/>
        <dbReference type="Rhea" id="RHEA-COMP:10000"/>
        <dbReference type="Rhea" id="RHEA-COMP:10001"/>
        <dbReference type="ChEBI" id="CHEBI:15377"/>
        <dbReference type="ChEBI" id="CHEBI:15378"/>
        <dbReference type="ChEBI" id="CHEBI:33737"/>
        <dbReference type="ChEBI" id="CHEBI:33738"/>
        <dbReference type="ChEBI" id="CHEBI:128753"/>
        <dbReference type="ChEBI" id="CHEBI:128769"/>
        <dbReference type="EC" id="1.17.7.4"/>
    </reaction>
</comment>
<keyword evidence="2 5" id="KW-0479">Metal-binding</keyword>
<evidence type="ECO:0000256" key="6">
    <source>
        <dbReference type="SAM" id="MobiDB-lite"/>
    </source>
</evidence>
<evidence type="ECO:0000256" key="3">
    <source>
        <dbReference type="ARBA" id="ARBA00023004"/>
    </source>
</evidence>
<evidence type="ECO:0000313" key="8">
    <source>
        <dbReference type="EMBL" id="PNT95017.1"/>
    </source>
</evidence>
<dbReference type="Proteomes" id="UP000236151">
    <property type="component" value="Unassembled WGS sequence"/>
</dbReference>
<comment type="caution">
    <text evidence="8">The sequence shown here is derived from an EMBL/GenBank/DDBJ whole genome shotgun (WGS) entry which is preliminary data.</text>
</comment>
<comment type="similarity">
    <text evidence="5">Belongs to the IspH family.</text>
</comment>
<feature type="binding site" evidence="5">
    <location>
        <position position="74"/>
    </location>
    <ligand>
        <name>(2E)-4-hydroxy-3-methylbut-2-enyl diphosphate</name>
        <dbReference type="ChEBI" id="CHEBI:128753"/>
    </ligand>
</feature>
<evidence type="ECO:0000256" key="2">
    <source>
        <dbReference type="ARBA" id="ARBA00022723"/>
    </source>
</evidence>
<dbReference type="UniPathway" id="UPA00056">
    <property type="reaction ID" value="UER00097"/>
</dbReference>
<dbReference type="InterPro" id="IPR035104">
    <property type="entry name" value="Ribosomal_protein_S1-like"/>
</dbReference>
<dbReference type="Pfam" id="PF02401">
    <property type="entry name" value="LYTB"/>
    <property type="match status" value="1"/>
</dbReference>
<proteinExistence type="inferred from homology"/>
<feature type="domain" description="S1 motif" evidence="7">
    <location>
        <begin position="561"/>
        <end position="630"/>
    </location>
</feature>
<dbReference type="InterPro" id="IPR003451">
    <property type="entry name" value="LytB/IspH"/>
</dbReference>
<dbReference type="KEGG" id="cthd:CDO33_07265"/>
<feature type="binding site" evidence="5">
    <location>
        <position position="74"/>
    </location>
    <ligand>
        <name>dimethylallyl diphosphate</name>
        <dbReference type="ChEBI" id="CHEBI:57623"/>
    </ligand>
</feature>
<dbReference type="NCBIfam" id="NF005208">
    <property type="entry name" value="PRK06676.1"/>
    <property type="match status" value="1"/>
</dbReference>
<feature type="binding site" evidence="5">
    <location>
        <position position="219"/>
    </location>
    <ligand>
        <name>dimethylallyl diphosphate</name>
        <dbReference type="ChEBI" id="CHEBI:57623"/>
    </ligand>
</feature>
<dbReference type="InterPro" id="IPR003029">
    <property type="entry name" value="S1_domain"/>
</dbReference>
<comment type="catalytic activity">
    <reaction evidence="5">
        <text>dimethylallyl diphosphate + 2 oxidized [2Fe-2S]-[ferredoxin] + H2O = (2E)-4-hydroxy-3-methylbut-2-enyl diphosphate + 2 reduced [2Fe-2S]-[ferredoxin] + 2 H(+)</text>
        <dbReference type="Rhea" id="RHEA:24825"/>
        <dbReference type="Rhea" id="RHEA-COMP:10000"/>
        <dbReference type="Rhea" id="RHEA-COMP:10001"/>
        <dbReference type="ChEBI" id="CHEBI:15377"/>
        <dbReference type="ChEBI" id="CHEBI:15378"/>
        <dbReference type="ChEBI" id="CHEBI:33737"/>
        <dbReference type="ChEBI" id="CHEBI:33738"/>
        <dbReference type="ChEBI" id="CHEBI:57623"/>
        <dbReference type="ChEBI" id="CHEBI:128753"/>
        <dbReference type="EC" id="1.17.7.4"/>
    </reaction>
</comment>
<dbReference type="GO" id="GO:0016114">
    <property type="term" value="P:terpenoid biosynthetic process"/>
    <property type="evidence" value="ECO:0007669"/>
    <property type="project" value="UniProtKB-UniRule"/>
</dbReference>
<feature type="binding site" evidence="5">
    <location>
        <position position="220"/>
    </location>
    <ligand>
        <name>(2E)-4-hydroxy-3-methylbut-2-enyl diphosphate</name>
        <dbReference type="ChEBI" id="CHEBI:128753"/>
    </ligand>
</feature>
<dbReference type="SUPFAM" id="SSF50249">
    <property type="entry name" value="Nucleic acid-binding proteins"/>
    <property type="match status" value="4"/>
</dbReference>
<feature type="binding site" evidence="5">
    <location>
        <position position="163"/>
    </location>
    <ligand>
        <name>(2E)-4-hydroxy-3-methylbut-2-enyl diphosphate</name>
        <dbReference type="ChEBI" id="CHEBI:128753"/>
    </ligand>
</feature>
<feature type="binding site" evidence="5">
    <location>
        <position position="41"/>
    </location>
    <ligand>
        <name>isopentenyl diphosphate</name>
        <dbReference type="ChEBI" id="CHEBI:128769"/>
    </ligand>
</feature>
<feature type="binding site" evidence="5">
    <location>
        <position position="219"/>
    </location>
    <ligand>
        <name>(2E)-4-hydroxy-3-methylbut-2-enyl diphosphate</name>
        <dbReference type="ChEBI" id="CHEBI:128753"/>
    </ligand>
</feature>
<dbReference type="FunFam" id="2.40.50.140:FF:000051">
    <property type="entry name" value="RNA-binding transcriptional accessory protein"/>
    <property type="match status" value="2"/>
</dbReference>
<dbReference type="EC" id="1.17.7.4" evidence="5"/>
<feature type="domain" description="S1 motif" evidence="7">
    <location>
        <begin position="302"/>
        <end position="371"/>
    </location>
</feature>
<dbReference type="GO" id="GO:0005737">
    <property type="term" value="C:cytoplasm"/>
    <property type="evidence" value="ECO:0007669"/>
    <property type="project" value="UniProtKB-ARBA"/>
</dbReference>
<organism evidence="8 9">
    <name type="scientific">Clostridium thermosuccinogenes</name>
    <dbReference type="NCBI Taxonomy" id="84032"/>
    <lineage>
        <taxon>Bacteria</taxon>
        <taxon>Bacillati</taxon>
        <taxon>Bacillota</taxon>
        <taxon>Clostridia</taxon>
        <taxon>Eubacteriales</taxon>
        <taxon>Clostridiaceae</taxon>
        <taxon>Clostridium</taxon>
    </lineage>
</organism>
<comment type="pathway">
    <text evidence="5">Isoprenoid biosynthesis; dimethylallyl diphosphate biosynthesis; dimethylallyl diphosphate from (2E)-4-hydroxy-3-methylbutenyl diphosphate: step 1/1.</text>
</comment>
<dbReference type="CDD" id="cd13944">
    <property type="entry name" value="lytB_ispH"/>
    <property type="match status" value="1"/>
</dbReference>
<keyword evidence="9" id="KW-1185">Reference proteome</keyword>
<dbReference type="PANTHER" id="PTHR30426">
    <property type="entry name" value="4-HYDROXY-3-METHYLBUT-2-ENYL DIPHOSPHATE REDUCTASE"/>
    <property type="match status" value="1"/>
</dbReference>
<feature type="binding site" evidence="5">
    <location>
        <position position="263"/>
    </location>
    <ligand>
        <name>isopentenyl diphosphate</name>
        <dbReference type="ChEBI" id="CHEBI:128769"/>
    </ligand>
</feature>
<dbReference type="HAMAP" id="MF_00191">
    <property type="entry name" value="IspH"/>
    <property type="match status" value="1"/>
</dbReference>
<evidence type="ECO:0000313" key="9">
    <source>
        <dbReference type="Proteomes" id="UP000236151"/>
    </source>
</evidence>
<dbReference type="CDD" id="cd05688">
    <property type="entry name" value="S1_RPS1_repeat_ec3"/>
    <property type="match status" value="1"/>
</dbReference>
<keyword evidence="3 5" id="KW-0408">Iron</keyword>
<dbReference type="Gene3D" id="3.40.50.11270">
    <property type="match status" value="1"/>
</dbReference>
<feature type="binding site" evidence="5">
    <location>
        <position position="124"/>
    </location>
    <ligand>
        <name>isopentenyl diphosphate</name>
        <dbReference type="ChEBI" id="CHEBI:128769"/>
    </ligand>
</feature>
<dbReference type="PANTHER" id="PTHR30426:SF0">
    <property type="entry name" value="4-HYDROXY-3-METHYLBUT-2-ENYL DIPHOSPHATE REDUCTASE"/>
    <property type="match status" value="1"/>
</dbReference>
<dbReference type="CDD" id="cd04465">
    <property type="entry name" value="S1_RPS1_repeat_ec2_hs2"/>
    <property type="match status" value="1"/>
</dbReference>
<dbReference type="PRINTS" id="PR00681">
    <property type="entry name" value="RIBOSOMALS1"/>
</dbReference>
<sequence>MEIILAKTAGFCFGVDKAVRTVNQLIEQNTESLYTLGPIIHNEQVVNRLKDKGVNVIANPGDAQGKGTVVIRAHGVAPDVYKYIEECGLHMVDATCPYVRKIHELVEEKYKEGYQIVIVGDKDHPEVKGVNGWCNNTAYIVNTIEDAEKIDKSTDKICVVAQTTITREKWNDINDYLDKNFSNIVKYDTICNATGRRQEEAAQIARDVDAMIVVGSRSSSNTKKLYEVSKKYCTKTYMVETPGELPLEDIKNLKKIGVTAGASTPDWIIKEVIEKMSEFNTQENEMSFKEAFESSLVTLRSGEIVEGKIIGFNNTEVFIDMGYKSDGIIPMEEFTDDPDFNPEESLKIGDTVQVYILRVNDGEGNVLLSKKKVDALKAWDKIEEAYENKTPVRAKVVEVVNGGVIASTSGIRIFVPASQVSDRYVKDLNEFMRQVLNLRIIELNKQKRKVVGSQRVILEEEKEAKEKAIWENIEIGKKYTGTVKSFTDFGAFVDIGGVDGLVHVSELSWTKVKHPSEVLKIGQPVEVTVLDLDREKKRISLGYRKPEDNPWYNIEQKYKVGDVVKGNVARLVPFGAFVELEKGVDGLVHISQISNVRIAKPGDVLKVGQTVEAKVIEVNAEAKRISLSIKEVNPIDPVNKTEEKAEASGTEEAEEIPTEHVEDMTVTIGDLASEATEEKA</sequence>
<evidence type="ECO:0000259" key="7">
    <source>
        <dbReference type="PROSITE" id="PS50126"/>
    </source>
</evidence>
<feature type="binding site" evidence="5">
    <location>
        <position position="220"/>
    </location>
    <ligand>
        <name>isopentenyl diphosphate</name>
        <dbReference type="ChEBI" id="CHEBI:128769"/>
    </ligand>
</feature>
<feature type="binding site" evidence="5">
    <location>
        <position position="263"/>
    </location>
    <ligand>
        <name>dimethylallyl diphosphate</name>
        <dbReference type="ChEBI" id="CHEBI:57623"/>
    </ligand>
</feature>
<dbReference type="CDD" id="cd05687">
    <property type="entry name" value="S1_RPS1_repeat_ec1_hs1"/>
    <property type="match status" value="1"/>
</dbReference>
<dbReference type="RefSeq" id="WP_103083094.1">
    <property type="nucleotide sequence ID" value="NZ_CP021850.1"/>
</dbReference>
<dbReference type="SMART" id="SM00316">
    <property type="entry name" value="S1"/>
    <property type="match status" value="4"/>
</dbReference>
<dbReference type="NCBIfam" id="NF000907">
    <property type="entry name" value="PRK00087.1"/>
    <property type="match status" value="1"/>
</dbReference>
<reference evidence="8 9" key="1">
    <citation type="submission" date="2017-06" db="EMBL/GenBank/DDBJ databases">
        <title>Investigating the central metabolism of Clostridium thermosuccinogenes.</title>
        <authorList>
            <person name="Koendjbiharie J.G."/>
            <person name="van Kranenburg R."/>
        </authorList>
    </citation>
    <scope>NUCLEOTIDE SEQUENCE [LARGE SCALE GENOMIC DNA]</scope>
    <source>
        <strain evidence="8 9">DSM 5806</strain>
    </source>
</reference>
<dbReference type="GO" id="GO:0003729">
    <property type="term" value="F:mRNA binding"/>
    <property type="evidence" value="ECO:0007669"/>
    <property type="project" value="UniProtKB-ARBA"/>
</dbReference>
<name>A0A2K2F714_9CLOT</name>
<dbReference type="Gene3D" id="2.40.50.140">
    <property type="entry name" value="Nucleic acid-binding proteins"/>
    <property type="match status" value="4"/>
</dbReference>
<feature type="domain" description="S1 motif" evidence="7">
    <location>
        <begin position="476"/>
        <end position="544"/>
    </location>
</feature>
<dbReference type="NCBIfam" id="NF002187">
    <property type="entry name" value="PRK01045.1-1"/>
    <property type="match status" value="1"/>
</dbReference>
<dbReference type="Gene3D" id="3.40.1010.20">
    <property type="entry name" value="4-hydroxy-3-methylbut-2-enyl diphosphate reductase, catalytic domain"/>
    <property type="match status" value="2"/>
</dbReference>
<feature type="binding site" evidence="5">
    <location>
        <position position="221"/>
    </location>
    <ligand>
        <name>isopentenyl diphosphate</name>
        <dbReference type="ChEBI" id="CHEBI:128769"/>
    </ligand>
</feature>
<keyword evidence="1 5" id="KW-0004">4Fe-4S</keyword>
<dbReference type="Pfam" id="PF00575">
    <property type="entry name" value="S1"/>
    <property type="match status" value="4"/>
</dbReference>
<comment type="pathway">
    <text evidence="5">Isoprenoid biosynthesis; isopentenyl diphosphate biosynthesis via DXP pathway; isopentenyl diphosphate from 1-deoxy-D-xylulose 5-phosphate: step 6/6.</text>
</comment>
<keyword evidence="4 5" id="KW-0411">Iron-sulfur</keyword>
<dbReference type="GO" id="GO:0050992">
    <property type="term" value="P:dimethylallyl diphosphate biosynthetic process"/>
    <property type="evidence" value="ECO:0007669"/>
    <property type="project" value="UniProtKB-UniRule"/>
</dbReference>
<dbReference type="AlphaFoldDB" id="A0A2K2F714"/>
<feature type="active site" description="Proton donor" evidence="5">
    <location>
        <position position="126"/>
    </location>
</feature>
<feature type="binding site" evidence="5">
    <location>
        <position position="41"/>
    </location>
    <ligand>
        <name>dimethylallyl diphosphate</name>
        <dbReference type="ChEBI" id="CHEBI:57623"/>
    </ligand>
</feature>
<comment type="cofactor">
    <cofactor evidence="5">
        <name>[4Fe-4S] cluster</name>
        <dbReference type="ChEBI" id="CHEBI:49883"/>
    </cofactor>
    <text evidence="5">Binds 1 [4Fe-4S] cluster per subunit.</text>
</comment>
<feature type="binding site" evidence="5">
    <location>
        <position position="12"/>
    </location>
    <ligand>
        <name>[4Fe-4S] cluster</name>
        <dbReference type="ChEBI" id="CHEBI:49883"/>
    </ligand>
</feature>
<feature type="region of interest" description="Disordered" evidence="6">
    <location>
        <begin position="638"/>
        <end position="680"/>
    </location>
</feature>
<comment type="function">
    <text evidence="5">Catalyzes the conversion of 1-hydroxy-2-methyl-2-(E)-butenyl 4-diphosphate (HMBPP) into a mixture of isopentenyl diphosphate (IPP) and dimethylallyl diphosphate (DMAPP). Acts in the terminal step of the DOXP/MEP pathway for isoprenoid precursor biosynthesis.</text>
</comment>
<dbReference type="UniPathway" id="UPA00059">
    <property type="reaction ID" value="UER00105"/>
</dbReference>
<evidence type="ECO:0000256" key="5">
    <source>
        <dbReference type="HAMAP-Rule" id="MF_00191"/>
    </source>
</evidence>
<feature type="binding site" evidence="5">
    <location>
        <position position="124"/>
    </location>
    <ligand>
        <name>(2E)-4-hydroxy-3-methylbut-2-enyl diphosphate</name>
        <dbReference type="ChEBI" id="CHEBI:128753"/>
    </ligand>
</feature>
<accession>A0A2K2F714</accession>
<dbReference type="GO" id="GO:0051745">
    <property type="term" value="F:4-hydroxy-3-methylbut-2-enyl diphosphate reductase activity"/>
    <property type="evidence" value="ECO:0007669"/>
    <property type="project" value="UniProtKB-UniRule"/>
</dbReference>
<feature type="binding site" evidence="5">
    <location>
        <position position="74"/>
    </location>
    <ligand>
        <name>isopentenyl diphosphate</name>
        <dbReference type="ChEBI" id="CHEBI:128769"/>
    </ligand>
</feature>
<feature type="binding site" evidence="5">
    <location>
        <position position="221"/>
    </location>
    <ligand>
        <name>(2E)-4-hydroxy-3-methylbut-2-enyl diphosphate</name>
        <dbReference type="ChEBI" id="CHEBI:128753"/>
    </ligand>
</feature>
<evidence type="ECO:0000256" key="1">
    <source>
        <dbReference type="ARBA" id="ARBA00022485"/>
    </source>
</evidence>
<dbReference type="GO" id="GO:0046872">
    <property type="term" value="F:metal ion binding"/>
    <property type="evidence" value="ECO:0007669"/>
    <property type="project" value="UniProtKB-KW"/>
</dbReference>
<feature type="binding site" evidence="5">
    <location>
        <position position="221"/>
    </location>
    <ligand>
        <name>dimethylallyl diphosphate</name>
        <dbReference type="ChEBI" id="CHEBI:57623"/>
    </ligand>
</feature>
<feature type="binding site" evidence="5">
    <location>
        <position position="124"/>
    </location>
    <ligand>
        <name>dimethylallyl diphosphate</name>
        <dbReference type="ChEBI" id="CHEBI:57623"/>
    </ligand>
</feature>
<dbReference type="NCBIfam" id="TIGR00216">
    <property type="entry name" value="ispH_lytB"/>
    <property type="match status" value="1"/>
</dbReference>
<dbReference type="PROSITE" id="PS50126">
    <property type="entry name" value="S1"/>
    <property type="match status" value="4"/>
</dbReference>